<dbReference type="PANTHER" id="PTHR15835:SF6">
    <property type="entry name" value="ZINC FINGER C3HC-TYPE PROTEIN 1"/>
    <property type="match status" value="1"/>
</dbReference>
<dbReference type="InterPro" id="IPR012935">
    <property type="entry name" value="NuBaID_N"/>
</dbReference>
<evidence type="ECO:0000256" key="4">
    <source>
        <dbReference type="ARBA" id="ARBA00022833"/>
    </source>
</evidence>
<feature type="compositionally biased region" description="Polar residues" evidence="6">
    <location>
        <begin position="305"/>
        <end position="325"/>
    </location>
</feature>
<evidence type="ECO:0000256" key="1">
    <source>
        <dbReference type="ARBA" id="ARBA00004123"/>
    </source>
</evidence>
<evidence type="ECO:0000256" key="6">
    <source>
        <dbReference type="SAM" id="MobiDB-lite"/>
    </source>
</evidence>
<sequence>MASQESFRATKRKLDDAFFELDNSVIAPDSLDGSRPLKRSNTARSIYSTLTKYGISTRAAPPPLTVTPPGLTKPTPHLSAILSRASTRTKNLFSFRSDRKSSASDPDFTSNAEYRPSSIPSFLSRLSTFKLATYANKPSQIDAVAASRCGWTNDGKDRLVCGICGAAWVVGNRDGMSRDAASILVEKQRISLVEAHKNGCPWKSRQCDASIYRIPLQSPAATVRNVKATALVLNEHMKDITVKHPLTLHQVNSVVRTIVSYSIPTASEEAVGERLTTEPSCESAILAALFGWSIIPQIHQNPRKSSFSASVTTPSTPARSASVSLDATPMRSTPVRFNIPANLFNKRDTLLQCALCQRRIGLWTFLPTTATKSTSTTGMDSPTPATPQQVVPQKQFDLLREHRSYCPYVVRSTAIPSIPVQPMSGATTGSLSKLIQSPQDGTLEGWRVVLTIILRYGLGQKQSSERDIFAPEGDSEDPAEQTETDEVKAMVAGVKSRGGKDLLKYVRGLLG</sequence>
<gene>
    <name evidence="9" type="ORF">Agabi119p4_5508</name>
</gene>
<dbReference type="Pfam" id="PF08600">
    <property type="entry name" value="NuBaID_C"/>
    <property type="match status" value="1"/>
</dbReference>
<feature type="domain" description="NuBaID C-terminal" evidence="8">
    <location>
        <begin position="345"/>
        <end position="450"/>
    </location>
</feature>
<feature type="domain" description="C3HC-type" evidence="7">
    <location>
        <begin position="118"/>
        <end position="233"/>
    </location>
</feature>
<evidence type="ECO:0000256" key="2">
    <source>
        <dbReference type="ARBA" id="ARBA00022723"/>
    </source>
</evidence>
<keyword evidence="5" id="KW-0539">Nucleus</keyword>
<evidence type="ECO:0000313" key="9">
    <source>
        <dbReference type="EMBL" id="KAF7773341.1"/>
    </source>
</evidence>
<dbReference type="PANTHER" id="PTHR15835">
    <property type="entry name" value="NUCLEAR-INTERACTING PARTNER OF ALK"/>
    <property type="match status" value="1"/>
</dbReference>
<evidence type="ECO:0000259" key="7">
    <source>
        <dbReference type="Pfam" id="PF07967"/>
    </source>
</evidence>
<evidence type="ECO:0000313" key="10">
    <source>
        <dbReference type="Proteomes" id="UP000629468"/>
    </source>
</evidence>
<protein>
    <recommendedName>
        <fullName evidence="11">C3HC-type domain-containing protein</fullName>
    </recommendedName>
</protein>
<dbReference type="AlphaFoldDB" id="A0A8H7F1T8"/>
<evidence type="ECO:0000256" key="5">
    <source>
        <dbReference type="ARBA" id="ARBA00023242"/>
    </source>
</evidence>
<comment type="caution">
    <text evidence="9">The sequence shown here is derived from an EMBL/GenBank/DDBJ whole genome shotgun (WGS) entry which is preliminary data.</text>
</comment>
<dbReference type="Pfam" id="PF07967">
    <property type="entry name" value="zf-C3HC"/>
    <property type="match status" value="1"/>
</dbReference>
<evidence type="ECO:0000256" key="3">
    <source>
        <dbReference type="ARBA" id="ARBA00022771"/>
    </source>
</evidence>
<evidence type="ECO:0000259" key="8">
    <source>
        <dbReference type="Pfam" id="PF08600"/>
    </source>
</evidence>
<proteinExistence type="predicted"/>
<keyword evidence="2" id="KW-0479">Metal-binding</keyword>
<reference evidence="9 10" key="1">
    <citation type="journal article" name="Sci. Rep.">
        <title>Telomere-to-telomere assembled and centromere annotated genomes of the two main subspecies of the button mushroom Agaricus bisporus reveal especially polymorphic chromosome ends.</title>
        <authorList>
            <person name="Sonnenberg A.S.M."/>
            <person name="Sedaghat-Telgerd N."/>
            <person name="Lavrijssen B."/>
            <person name="Ohm R.A."/>
            <person name="Hendrickx P.M."/>
            <person name="Scholtmeijer K."/>
            <person name="Baars J.J.P."/>
            <person name="van Peer A."/>
        </authorList>
    </citation>
    <scope>NUCLEOTIDE SEQUENCE [LARGE SCALE GENOMIC DNA]</scope>
    <source>
        <strain evidence="9 10">H119_p4</strain>
    </source>
</reference>
<evidence type="ECO:0008006" key="11">
    <source>
        <dbReference type="Google" id="ProtNLM"/>
    </source>
</evidence>
<name>A0A8H7F1T8_AGABI</name>
<dbReference type="EMBL" id="JABXXO010000007">
    <property type="protein sequence ID" value="KAF7773341.1"/>
    <property type="molecule type" value="Genomic_DNA"/>
</dbReference>
<comment type="subcellular location">
    <subcellularLocation>
        <location evidence="1">Nucleus</location>
    </subcellularLocation>
</comment>
<dbReference type="InterPro" id="IPR013909">
    <property type="entry name" value="NuBaID_C"/>
</dbReference>
<keyword evidence="3" id="KW-0863">Zinc-finger</keyword>
<feature type="region of interest" description="Disordered" evidence="6">
    <location>
        <begin position="305"/>
        <end position="327"/>
    </location>
</feature>
<keyword evidence="4" id="KW-0862">Zinc</keyword>
<organism evidence="9 10">
    <name type="scientific">Agaricus bisporus var. burnettii</name>
    <dbReference type="NCBI Taxonomy" id="192524"/>
    <lineage>
        <taxon>Eukaryota</taxon>
        <taxon>Fungi</taxon>
        <taxon>Dikarya</taxon>
        <taxon>Basidiomycota</taxon>
        <taxon>Agaricomycotina</taxon>
        <taxon>Agaricomycetes</taxon>
        <taxon>Agaricomycetidae</taxon>
        <taxon>Agaricales</taxon>
        <taxon>Agaricineae</taxon>
        <taxon>Agaricaceae</taxon>
        <taxon>Agaricus</taxon>
    </lineage>
</organism>
<dbReference type="GO" id="GO:0008270">
    <property type="term" value="F:zinc ion binding"/>
    <property type="evidence" value="ECO:0007669"/>
    <property type="project" value="UniProtKB-KW"/>
</dbReference>
<dbReference type="GO" id="GO:0005634">
    <property type="term" value="C:nucleus"/>
    <property type="evidence" value="ECO:0007669"/>
    <property type="project" value="UniProtKB-SubCell"/>
</dbReference>
<feature type="region of interest" description="Disordered" evidence="6">
    <location>
        <begin position="464"/>
        <end position="486"/>
    </location>
</feature>
<feature type="compositionally biased region" description="Acidic residues" evidence="6">
    <location>
        <begin position="473"/>
        <end position="484"/>
    </location>
</feature>
<accession>A0A8H7F1T8</accession>
<dbReference type="Proteomes" id="UP000629468">
    <property type="component" value="Unassembled WGS sequence"/>
</dbReference>